<evidence type="ECO:0000259" key="1">
    <source>
        <dbReference type="Pfam" id="PF04296"/>
    </source>
</evidence>
<dbReference type="AlphaFoldDB" id="A0A1Q9AEX2"/>
<reference evidence="2 3" key="1">
    <citation type="submission" date="2016-09" db="EMBL/GenBank/DDBJ databases">
        <title>Rhizobium sp. nov., a novel species isolated from the rice rhizosphere.</title>
        <authorList>
            <person name="Zhao J."/>
            <person name="Zhang X."/>
        </authorList>
    </citation>
    <scope>NUCLEOTIDE SEQUENCE [LARGE SCALE GENOMIC DNA]</scope>
    <source>
        <strain evidence="2 3">MH17</strain>
    </source>
</reference>
<dbReference type="EMBL" id="MKIO01000040">
    <property type="protein sequence ID" value="OLP53508.1"/>
    <property type="molecule type" value="Genomic_DNA"/>
</dbReference>
<dbReference type="Pfam" id="PF04296">
    <property type="entry name" value="YlxR"/>
    <property type="match status" value="1"/>
</dbReference>
<dbReference type="PANTHER" id="PTHR34215:SF1">
    <property type="entry name" value="YLXR DOMAIN-CONTAINING PROTEIN"/>
    <property type="match status" value="1"/>
</dbReference>
<dbReference type="InterPro" id="IPR007393">
    <property type="entry name" value="YlxR_dom"/>
</dbReference>
<dbReference type="InterPro" id="IPR035931">
    <property type="entry name" value="YlxR-like_sf"/>
</dbReference>
<proteinExistence type="predicted"/>
<dbReference type="InterPro" id="IPR037465">
    <property type="entry name" value="YlxR"/>
</dbReference>
<evidence type="ECO:0000313" key="2">
    <source>
        <dbReference type="EMBL" id="OLP53508.1"/>
    </source>
</evidence>
<dbReference type="PANTHER" id="PTHR34215">
    <property type="entry name" value="BLL0784 PROTEIN"/>
    <property type="match status" value="1"/>
</dbReference>
<feature type="domain" description="YlxR" evidence="1">
    <location>
        <begin position="21"/>
        <end position="90"/>
    </location>
</feature>
<dbReference type="GO" id="GO:0003677">
    <property type="term" value="F:DNA binding"/>
    <property type="evidence" value="ECO:0007669"/>
    <property type="project" value="UniProtKB-KW"/>
</dbReference>
<dbReference type="Proteomes" id="UP000186143">
    <property type="component" value="Unassembled WGS sequence"/>
</dbReference>
<dbReference type="Gene3D" id="3.30.1330.30">
    <property type="match status" value="1"/>
</dbReference>
<dbReference type="STRING" id="1672749.BJF92_01610"/>
<dbReference type="Gene3D" id="3.30.1230.10">
    <property type="entry name" value="YlxR-like"/>
    <property type="match status" value="1"/>
</dbReference>
<dbReference type="SUPFAM" id="SSF55315">
    <property type="entry name" value="L30e-like"/>
    <property type="match status" value="1"/>
</dbReference>
<name>A0A1Q9AEX2_9HYPH</name>
<dbReference type="SUPFAM" id="SSF64376">
    <property type="entry name" value="YlxR-like"/>
    <property type="match status" value="1"/>
</dbReference>
<gene>
    <name evidence="2" type="ORF">BJF92_01610</name>
</gene>
<dbReference type="NCBIfam" id="NF006622">
    <property type="entry name" value="PRK09190.1"/>
    <property type="match status" value="1"/>
</dbReference>
<organism evidence="2 3">
    <name type="scientific">Xaviernesmea rhizosphaerae</name>
    <dbReference type="NCBI Taxonomy" id="1672749"/>
    <lineage>
        <taxon>Bacteria</taxon>
        <taxon>Pseudomonadati</taxon>
        <taxon>Pseudomonadota</taxon>
        <taxon>Alphaproteobacteria</taxon>
        <taxon>Hyphomicrobiales</taxon>
        <taxon>Rhizobiaceae</taxon>
        <taxon>Rhizobium/Agrobacterium group</taxon>
        <taxon>Xaviernesmea</taxon>
    </lineage>
</organism>
<evidence type="ECO:0000313" key="3">
    <source>
        <dbReference type="Proteomes" id="UP000186143"/>
    </source>
</evidence>
<sequence>MPGDEDTVDYPADGKTGGNGRLCIVTRESLPVEALIRFVAGPDGQVVPDLKRQLPGRGCWVTARRSMVDQAVKRKLFARGLKAPVKAAEDLGEVVDRLLCADLAGMINLARKAGQFTTGSSKVDQAVRGLAALAVFHASDAAADGVRKISQARKASSFAAEDGSEIPAFRFFTAEEGDVLFGSNSFIHAAALAGQAGEGVVKRATMLDKYRDTVAMGASRQLTS</sequence>
<comment type="caution">
    <text evidence="2">The sequence shown here is derived from an EMBL/GenBank/DDBJ whole genome shotgun (WGS) entry which is preliminary data.</text>
</comment>
<keyword evidence="2" id="KW-0238">DNA-binding</keyword>
<accession>A0A1Q9AEX2</accession>
<dbReference type="InterPro" id="IPR029064">
    <property type="entry name" value="Ribosomal_eL30-like_sf"/>
</dbReference>
<dbReference type="CDD" id="cd00279">
    <property type="entry name" value="YlxR"/>
    <property type="match status" value="1"/>
</dbReference>
<protein>
    <submittedName>
        <fullName evidence="2">DNA-binding protein</fullName>
    </submittedName>
</protein>